<name>A0A6C8W6M1_SALET</name>
<organism evidence="1 2">
    <name type="scientific">Salmonella enterica subsp. enterica serovar Johannesburg</name>
    <dbReference type="NCBI Taxonomy" id="913076"/>
    <lineage>
        <taxon>Bacteria</taxon>
        <taxon>Pseudomonadati</taxon>
        <taxon>Pseudomonadota</taxon>
        <taxon>Gammaproteobacteria</taxon>
        <taxon>Enterobacterales</taxon>
        <taxon>Enterobacteriaceae</taxon>
        <taxon>Salmonella</taxon>
    </lineage>
</organism>
<dbReference type="EMBL" id="LHOL01000024">
    <property type="protein sequence ID" value="KNW70296.1"/>
    <property type="molecule type" value="Genomic_DNA"/>
</dbReference>
<gene>
    <name evidence="1" type="ORF">AEX30_20960</name>
</gene>
<comment type="caution">
    <text evidence="1">The sequence shown here is derived from an EMBL/GenBank/DDBJ whole genome shotgun (WGS) entry which is preliminary data.</text>
</comment>
<dbReference type="AlphaFoldDB" id="A0A6C8W6M1"/>
<sequence>MLSSQLVTGCAVTFAKCCKSLRGVQTPAGCKSPAAAQAGGVLCAKFLLQNFYDPNCAGGCGVAPFPSWIRFRLPAVAYAVGRC</sequence>
<accession>A0A6C8W6M1</accession>
<proteinExistence type="predicted"/>
<evidence type="ECO:0000313" key="1">
    <source>
        <dbReference type="EMBL" id="KNW70296.1"/>
    </source>
</evidence>
<protein>
    <submittedName>
        <fullName evidence="1">Uncharacterized protein</fullName>
    </submittedName>
</protein>
<dbReference type="Proteomes" id="UP000037308">
    <property type="component" value="Unassembled WGS sequence"/>
</dbReference>
<reference evidence="1 2" key="1">
    <citation type="submission" date="2015-07" db="EMBL/GenBank/DDBJ databases">
        <title>Salmonella Phenotype vs. Genotype.</title>
        <authorList>
            <person name="McDermott P."/>
            <person name="Zhao S."/>
            <person name="Li C."/>
            <person name="Tyson G."/>
            <person name="Lam C."/>
        </authorList>
    </citation>
    <scope>NUCLEOTIDE SEQUENCE [LARGE SCALE GENOMIC DNA]</scope>
    <source>
        <strain evidence="1 2">CVM N51305</strain>
    </source>
</reference>
<evidence type="ECO:0000313" key="2">
    <source>
        <dbReference type="Proteomes" id="UP000037308"/>
    </source>
</evidence>